<gene>
    <name evidence="3" type="ORF">DFP88_101500</name>
</gene>
<dbReference type="Pfam" id="PF01479">
    <property type="entry name" value="S4"/>
    <property type="match status" value="1"/>
</dbReference>
<protein>
    <submittedName>
        <fullName evidence="3">Heat shock protein Hsp15</fullName>
    </submittedName>
</protein>
<dbReference type="SUPFAM" id="SSF55174">
    <property type="entry name" value="Alpha-L RNA-binding motif"/>
    <property type="match status" value="1"/>
</dbReference>
<dbReference type="SMART" id="SM00363">
    <property type="entry name" value="S4"/>
    <property type="match status" value="1"/>
</dbReference>
<keyword evidence="1" id="KW-0694">RNA-binding</keyword>
<dbReference type="InterPro" id="IPR036986">
    <property type="entry name" value="S4_RNA-bd_sf"/>
</dbReference>
<dbReference type="EMBL" id="QJTE01000001">
    <property type="protein sequence ID" value="PYE85827.1"/>
    <property type="molecule type" value="Genomic_DNA"/>
</dbReference>
<dbReference type="CDD" id="cd00165">
    <property type="entry name" value="S4"/>
    <property type="match status" value="1"/>
</dbReference>
<dbReference type="InterPro" id="IPR002942">
    <property type="entry name" value="S4_RNA-bd"/>
</dbReference>
<dbReference type="OrthoDB" id="9797176at2"/>
<reference evidence="3 4" key="1">
    <citation type="submission" date="2018-06" db="EMBL/GenBank/DDBJ databases">
        <title>Genomic Encyclopedia of Type Strains, Phase III (KMG-III): the genomes of soil and plant-associated and newly described type strains.</title>
        <authorList>
            <person name="Whitman W."/>
        </authorList>
    </citation>
    <scope>NUCLEOTIDE SEQUENCE [LARGE SCALE GENOMIC DNA]</scope>
    <source>
        <strain evidence="3 4">CECT 9025</strain>
    </source>
</reference>
<name>A0A318T1G8_9RHOB</name>
<evidence type="ECO:0000259" key="2">
    <source>
        <dbReference type="SMART" id="SM00363"/>
    </source>
</evidence>
<dbReference type="Proteomes" id="UP000248311">
    <property type="component" value="Unassembled WGS sequence"/>
</dbReference>
<dbReference type="GO" id="GO:0003723">
    <property type="term" value="F:RNA binding"/>
    <property type="evidence" value="ECO:0007669"/>
    <property type="project" value="UniProtKB-KW"/>
</dbReference>
<feature type="domain" description="RNA-binding S4" evidence="2">
    <location>
        <begin position="13"/>
        <end position="76"/>
    </location>
</feature>
<dbReference type="PROSITE" id="PS50889">
    <property type="entry name" value="S4"/>
    <property type="match status" value="1"/>
</dbReference>
<dbReference type="Gene3D" id="3.10.290.10">
    <property type="entry name" value="RNA-binding S4 domain"/>
    <property type="match status" value="1"/>
</dbReference>
<proteinExistence type="predicted"/>
<dbReference type="RefSeq" id="WP_110812842.1">
    <property type="nucleotide sequence ID" value="NZ_QJTE01000001.1"/>
</dbReference>
<evidence type="ECO:0000313" key="4">
    <source>
        <dbReference type="Proteomes" id="UP000248311"/>
    </source>
</evidence>
<accession>A0A318T1G8</accession>
<organism evidence="3 4">
    <name type="scientific">Pseudoroseicyclus aestuarii</name>
    <dbReference type="NCBI Taxonomy" id="1795041"/>
    <lineage>
        <taxon>Bacteria</taxon>
        <taxon>Pseudomonadati</taxon>
        <taxon>Pseudomonadota</taxon>
        <taxon>Alphaproteobacteria</taxon>
        <taxon>Rhodobacterales</taxon>
        <taxon>Paracoccaceae</taxon>
        <taxon>Pseudoroseicyclus</taxon>
    </lineage>
</organism>
<sequence>MARAPEPPPREVIRLDRWLYHARFFRSRAIASALVSKGRVRVNGDKAARPSRMVGERDVLTFPQAGEIRVIRVLAPGTRRGPASEARALYEDLDAPAVEAPDALE</sequence>
<keyword evidence="3" id="KW-0346">Stress response</keyword>
<evidence type="ECO:0000313" key="3">
    <source>
        <dbReference type="EMBL" id="PYE85827.1"/>
    </source>
</evidence>
<keyword evidence="4" id="KW-1185">Reference proteome</keyword>
<evidence type="ECO:0000256" key="1">
    <source>
        <dbReference type="PROSITE-ProRule" id="PRU00182"/>
    </source>
</evidence>
<dbReference type="AlphaFoldDB" id="A0A318T1G8"/>
<comment type="caution">
    <text evidence="3">The sequence shown here is derived from an EMBL/GenBank/DDBJ whole genome shotgun (WGS) entry which is preliminary data.</text>
</comment>